<evidence type="ECO:0000256" key="1">
    <source>
        <dbReference type="SAM" id="MobiDB-lite"/>
    </source>
</evidence>
<dbReference type="PANTHER" id="PTHR38046:SF1">
    <property type="entry name" value="CRYPTIC LOCI REGULATOR 2"/>
    <property type="match status" value="1"/>
</dbReference>
<sequence>MAQPPKYYLCLTDGDSAHTPSTEERKQHCKTTDEYGLTQKALSNFANEIMKKLGREAAKGTTSTKLPSGYTVWPCQRGGHNTNEEKPRIDWYIFGHPSHHKFPSFAQFATHIAFLQQQLPPQHCPCKICTRHPPPAQHGARPDPVPVVIAAQAPVHLAPSSSSSSSSSPSTQQQAVSASDAACSAAASGTDSDAFVTADEGGWDESGSEERGDGAGRVGGESSKAVKRGLEAQAVSERGAKRVRG</sequence>
<dbReference type="EMBL" id="CAJPDT010000022">
    <property type="protein sequence ID" value="CAF9919109.1"/>
    <property type="molecule type" value="Genomic_DNA"/>
</dbReference>
<feature type="domain" description="Cryptic loci regulator 2 N-terminal" evidence="2">
    <location>
        <begin position="65"/>
        <end position="129"/>
    </location>
</feature>
<dbReference type="GO" id="GO:0031934">
    <property type="term" value="C:mating-type region heterochromatin"/>
    <property type="evidence" value="ECO:0007669"/>
    <property type="project" value="TreeGrafter"/>
</dbReference>
<dbReference type="AlphaFoldDB" id="A0A8H3F8S0"/>
<name>A0A8H3F8S0_9LECA</name>
<dbReference type="InterPro" id="IPR031915">
    <property type="entry name" value="Clr2_N"/>
</dbReference>
<dbReference type="PANTHER" id="PTHR38046">
    <property type="entry name" value="CRYPTIC LOCI REGULATOR 2"/>
    <property type="match status" value="1"/>
</dbReference>
<accession>A0A8H3F8S0</accession>
<feature type="region of interest" description="Disordered" evidence="1">
    <location>
        <begin position="156"/>
        <end position="245"/>
    </location>
</feature>
<protein>
    <recommendedName>
        <fullName evidence="2">Cryptic loci regulator 2 N-terminal domain-containing protein</fullName>
    </recommendedName>
</protein>
<dbReference type="GO" id="GO:0033553">
    <property type="term" value="C:rDNA heterochromatin"/>
    <property type="evidence" value="ECO:0007669"/>
    <property type="project" value="TreeGrafter"/>
</dbReference>
<dbReference type="GO" id="GO:0030466">
    <property type="term" value="P:silent mating-type cassette heterochromatin formation"/>
    <property type="evidence" value="ECO:0007669"/>
    <property type="project" value="TreeGrafter"/>
</dbReference>
<dbReference type="Proteomes" id="UP000664534">
    <property type="component" value="Unassembled WGS sequence"/>
</dbReference>
<evidence type="ECO:0000259" key="2">
    <source>
        <dbReference type="Pfam" id="PF16761"/>
    </source>
</evidence>
<dbReference type="Pfam" id="PF16761">
    <property type="entry name" value="Clr2_transil"/>
    <property type="match status" value="1"/>
</dbReference>
<reference evidence="3" key="1">
    <citation type="submission" date="2021-03" db="EMBL/GenBank/DDBJ databases">
        <authorList>
            <person name="Tagirdzhanova G."/>
        </authorList>
    </citation>
    <scope>NUCLEOTIDE SEQUENCE</scope>
</reference>
<proteinExistence type="predicted"/>
<dbReference type="GO" id="GO:0070824">
    <property type="term" value="C:SHREC complex"/>
    <property type="evidence" value="ECO:0007669"/>
    <property type="project" value="InterPro"/>
</dbReference>
<evidence type="ECO:0000313" key="3">
    <source>
        <dbReference type="EMBL" id="CAF9919109.1"/>
    </source>
</evidence>
<gene>
    <name evidence="3" type="ORF">IMSHALPRED_004526</name>
</gene>
<dbReference type="OrthoDB" id="438224at2759"/>
<evidence type="ECO:0000313" key="4">
    <source>
        <dbReference type="Proteomes" id="UP000664534"/>
    </source>
</evidence>
<comment type="caution">
    <text evidence="3">The sequence shown here is derived from an EMBL/GenBank/DDBJ whole genome shotgun (WGS) entry which is preliminary data.</text>
</comment>
<keyword evidence="4" id="KW-1185">Reference proteome</keyword>
<feature type="compositionally biased region" description="Low complexity" evidence="1">
    <location>
        <begin position="156"/>
        <end position="200"/>
    </location>
</feature>
<organism evidence="3 4">
    <name type="scientific">Imshaugia aleurites</name>
    <dbReference type="NCBI Taxonomy" id="172621"/>
    <lineage>
        <taxon>Eukaryota</taxon>
        <taxon>Fungi</taxon>
        <taxon>Dikarya</taxon>
        <taxon>Ascomycota</taxon>
        <taxon>Pezizomycotina</taxon>
        <taxon>Lecanoromycetes</taxon>
        <taxon>OSLEUM clade</taxon>
        <taxon>Lecanoromycetidae</taxon>
        <taxon>Lecanorales</taxon>
        <taxon>Lecanorineae</taxon>
        <taxon>Parmeliaceae</taxon>
        <taxon>Imshaugia</taxon>
    </lineage>
</organism>
<dbReference type="InterPro" id="IPR038986">
    <property type="entry name" value="Clr2"/>
</dbReference>